<evidence type="ECO:0000256" key="2">
    <source>
        <dbReference type="ARBA" id="ARBA00023125"/>
    </source>
</evidence>
<proteinExistence type="predicted"/>
<evidence type="ECO:0000256" key="3">
    <source>
        <dbReference type="ARBA" id="ARBA00023163"/>
    </source>
</evidence>
<dbReference type="SMART" id="SM00530">
    <property type="entry name" value="HTH_XRE"/>
    <property type="match status" value="1"/>
</dbReference>
<dbReference type="CDD" id="cd00093">
    <property type="entry name" value="HTH_XRE"/>
    <property type="match status" value="1"/>
</dbReference>
<dbReference type="GO" id="GO:0003677">
    <property type="term" value="F:DNA binding"/>
    <property type="evidence" value="ECO:0007669"/>
    <property type="project" value="UniProtKB-KW"/>
</dbReference>
<sequence length="233" mass="25281">MQDHKETYKLLSMTTLAQRLKIARSHAGLTQRKLAEIAGVEQPAISQLENGRSLKTAHVAAIAKACGVSAIWLANGAGGMTAETSGFDANVEPVIGPIRFFEYPEISWVQAGAAMEALELSNITACEMHPSDAWAGPNGFWLKVRGPSMTSQGGISFTEGMVILVAPGFDVESGQYAVAKMIDTNEATFKQFIWDSGRAFLKPLNPAFPTVEMDHEWMIVGRVVDAKWPRSVL</sequence>
<dbReference type="Gene3D" id="1.10.260.40">
    <property type="entry name" value="lambda repressor-like DNA-binding domains"/>
    <property type="match status" value="1"/>
</dbReference>
<dbReference type="EMBL" id="CABVJF010000002">
    <property type="protein sequence ID" value="VVP78815.1"/>
    <property type="molecule type" value="Genomic_DNA"/>
</dbReference>
<keyword evidence="3" id="KW-0804">Transcription</keyword>
<dbReference type="CDD" id="cd06529">
    <property type="entry name" value="S24_LexA-like"/>
    <property type="match status" value="1"/>
</dbReference>
<dbReference type="InterPro" id="IPR036286">
    <property type="entry name" value="LexA/Signal_pep-like_sf"/>
</dbReference>
<feature type="domain" description="HTH cro/C1-type" evidence="4">
    <location>
        <begin position="20"/>
        <end position="73"/>
    </location>
</feature>
<dbReference type="SUPFAM" id="SSF51306">
    <property type="entry name" value="LexA/Signal peptidase"/>
    <property type="match status" value="1"/>
</dbReference>
<dbReference type="Pfam" id="PF01381">
    <property type="entry name" value="HTH_3"/>
    <property type="match status" value="1"/>
</dbReference>
<dbReference type="PANTHER" id="PTHR40661:SF3">
    <property type="entry name" value="FELS-1 PROPHAGE TRANSCRIPTIONAL REGULATOR"/>
    <property type="match status" value="1"/>
</dbReference>
<dbReference type="PANTHER" id="PTHR40661">
    <property type="match status" value="1"/>
</dbReference>
<protein>
    <submittedName>
        <fullName evidence="5">LexA repressor</fullName>
        <ecNumber evidence="5">3.4.21.88</ecNumber>
    </submittedName>
</protein>
<keyword evidence="2" id="KW-0238">DNA-binding</keyword>
<dbReference type="SUPFAM" id="SSF47413">
    <property type="entry name" value="lambda repressor-like DNA-binding domains"/>
    <property type="match status" value="1"/>
</dbReference>
<dbReference type="Gene3D" id="2.10.109.10">
    <property type="entry name" value="Umud Fragment, subunit A"/>
    <property type="match status" value="1"/>
</dbReference>
<dbReference type="Proteomes" id="UP000381378">
    <property type="component" value="Unassembled WGS sequence"/>
</dbReference>
<dbReference type="Pfam" id="PF00717">
    <property type="entry name" value="Peptidase_S24"/>
    <property type="match status" value="1"/>
</dbReference>
<keyword evidence="5" id="KW-0378">Hydrolase</keyword>
<name>A0A5E7RYA3_PSEFL</name>
<organism evidence="5 6">
    <name type="scientific">Pseudomonas fluorescens</name>
    <dbReference type="NCBI Taxonomy" id="294"/>
    <lineage>
        <taxon>Bacteria</taxon>
        <taxon>Pseudomonadati</taxon>
        <taxon>Pseudomonadota</taxon>
        <taxon>Gammaproteobacteria</taxon>
        <taxon>Pseudomonadales</taxon>
        <taxon>Pseudomonadaceae</taxon>
        <taxon>Pseudomonas</taxon>
    </lineage>
</organism>
<reference evidence="5 6" key="1">
    <citation type="submission" date="2019-09" db="EMBL/GenBank/DDBJ databases">
        <authorList>
            <person name="Chandra G."/>
            <person name="Truman W A."/>
        </authorList>
    </citation>
    <scope>NUCLEOTIDE SEQUENCE [LARGE SCALE GENOMIC DNA]</scope>
    <source>
        <strain evidence="5">PS928</strain>
    </source>
</reference>
<keyword evidence="1" id="KW-0805">Transcription regulation</keyword>
<evidence type="ECO:0000313" key="5">
    <source>
        <dbReference type="EMBL" id="VVP78815.1"/>
    </source>
</evidence>
<dbReference type="InterPro" id="IPR001387">
    <property type="entry name" value="Cro/C1-type_HTH"/>
</dbReference>
<gene>
    <name evidence="5" type="primary">lexA_1</name>
    <name evidence="5" type="ORF">PS928_00517</name>
</gene>
<dbReference type="AlphaFoldDB" id="A0A5E7RYA3"/>
<dbReference type="InterPro" id="IPR015927">
    <property type="entry name" value="Peptidase_S24_S26A/B/C"/>
</dbReference>
<dbReference type="PROSITE" id="PS50943">
    <property type="entry name" value="HTH_CROC1"/>
    <property type="match status" value="1"/>
</dbReference>
<evidence type="ECO:0000256" key="1">
    <source>
        <dbReference type="ARBA" id="ARBA00023015"/>
    </source>
</evidence>
<dbReference type="InterPro" id="IPR039418">
    <property type="entry name" value="LexA-like"/>
</dbReference>
<dbReference type="EC" id="3.4.21.88" evidence="5"/>
<accession>A0A5E7RYA3</accession>
<dbReference type="GO" id="GO:0004252">
    <property type="term" value="F:serine-type endopeptidase activity"/>
    <property type="evidence" value="ECO:0007669"/>
    <property type="project" value="UniProtKB-EC"/>
</dbReference>
<evidence type="ECO:0000313" key="6">
    <source>
        <dbReference type="Proteomes" id="UP000381378"/>
    </source>
</evidence>
<dbReference type="RefSeq" id="WP_224790877.1">
    <property type="nucleotide sequence ID" value="NZ_CABVJF010000002.1"/>
</dbReference>
<evidence type="ECO:0000259" key="4">
    <source>
        <dbReference type="PROSITE" id="PS50943"/>
    </source>
</evidence>
<dbReference type="InterPro" id="IPR010982">
    <property type="entry name" value="Lambda_DNA-bd_dom_sf"/>
</dbReference>